<evidence type="ECO:0000313" key="3">
    <source>
        <dbReference type="Proteomes" id="UP000001072"/>
    </source>
</evidence>
<keyword evidence="3" id="KW-1185">Reference proteome</keyword>
<sequence length="174" mass="20014">MNSALPSWRGPEQVVAETVPICHKDLFGNQGRGGRGGRGISWVEMGLQPITSFDQVSQLPARRAERTDSSSEGSLKRVKYARTSESTLKPMQRTEKELYQYEQDNKCEQDEKEMEQLGRASVEWNWSIDCNAYLRRNYISMSETTSVNEMRKRWNSWGEQVWNGIGEEKRTTGV</sequence>
<accession>F4RWQ9</accession>
<dbReference type="HOGENOM" id="CLU_1540398_0_0_1"/>
<dbReference type="InParanoid" id="F4RWQ9"/>
<dbReference type="AlphaFoldDB" id="F4RWQ9"/>
<dbReference type="RefSeq" id="XP_007413646.1">
    <property type="nucleotide sequence ID" value="XM_007413584.1"/>
</dbReference>
<dbReference type="KEGG" id="mlr:MELLADRAFT_109516"/>
<reference evidence="3" key="1">
    <citation type="journal article" date="2011" name="Proc. Natl. Acad. Sci. U.S.A.">
        <title>Obligate biotrophy features unraveled by the genomic analysis of rust fungi.</title>
        <authorList>
            <person name="Duplessis S."/>
            <person name="Cuomo C.A."/>
            <person name="Lin Y.-C."/>
            <person name="Aerts A."/>
            <person name="Tisserant E."/>
            <person name="Veneault-Fourrey C."/>
            <person name="Joly D.L."/>
            <person name="Hacquard S."/>
            <person name="Amselem J."/>
            <person name="Cantarel B.L."/>
            <person name="Chiu R."/>
            <person name="Coutinho P.M."/>
            <person name="Feau N."/>
            <person name="Field M."/>
            <person name="Frey P."/>
            <person name="Gelhaye E."/>
            <person name="Goldberg J."/>
            <person name="Grabherr M.G."/>
            <person name="Kodira C.D."/>
            <person name="Kohler A."/>
            <person name="Kuees U."/>
            <person name="Lindquist E.A."/>
            <person name="Lucas S.M."/>
            <person name="Mago R."/>
            <person name="Mauceli E."/>
            <person name="Morin E."/>
            <person name="Murat C."/>
            <person name="Pangilinan J.L."/>
            <person name="Park R."/>
            <person name="Pearson M."/>
            <person name="Quesneville H."/>
            <person name="Rouhier N."/>
            <person name="Sakthikumar S."/>
            <person name="Salamov A.A."/>
            <person name="Schmutz J."/>
            <person name="Selles B."/>
            <person name="Shapiro H."/>
            <person name="Tanguay P."/>
            <person name="Tuskan G.A."/>
            <person name="Henrissat B."/>
            <person name="Van de Peer Y."/>
            <person name="Rouze P."/>
            <person name="Ellis J.G."/>
            <person name="Dodds P.N."/>
            <person name="Schein J.E."/>
            <person name="Zhong S."/>
            <person name="Hamelin R.C."/>
            <person name="Grigoriev I.V."/>
            <person name="Szabo L.J."/>
            <person name="Martin F."/>
        </authorList>
    </citation>
    <scope>NUCLEOTIDE SEQUENCE [LARGE SCALE GENOMIC DNA]</scope>
    <source>
        <strain evidence="3">98AG31 / pathotype 3-4-7</strain>
    </source>
</reference>
<name>F4RWQ9_MELLP</name>
<proteinExistence type="predicted"/>
<dbReference type="VEuPathDB" id="FungiDB:MELLADRAFT_109516"/>
<protein>
    <submittedName>
        <fullName evidence="2">Uncharacterized protein</fullName>
    </submittedName>
</protein>
<feature type="region of interest" description="Disordered" evidence="1">
    <location>
        <begin position="56"/>
        <end position="87"/>
    </location>
</feature>
<dbReference type="Proteomes" id="UP000001072">
    <property type="component" value="Unassembled WGS sequence"/>
</dbReference>
<evidence type="ECO:0000256" key="1">
    <source>
        <dbReference type="SAM" id="MobiDB-lite"/>
    </source>
</evidence>
<evidence type="ECO:0000313" key="2">
    <source>
        <dbReference type="EMBL" id="EGG03186.1"/>
    </source>
</evidence>
<gene>
    <name evidence="2" type="ORF">MELLADRAFT_109516</name>
</gene>
<dbReference type="EMBL" id="GL883126">
    <property type="protein sequence ID" value="EGG03186.1"/>
    <property type="molecule type" value="Genomic_DNA"/>
</dbReference>
<dbReference type="GeneID" id="18923785"/>
<organism evidence="3">
    <name type="scientific">Melampsora larici-populina (strain 98AG31 / pathotype 3-4-7)</name>
    <name type="common">Poplar leaf rust fungus</name>
    <dbReference type="NCBI Taxonomy" id="747676"/>
    <lineage>
        <taxon>Eukaryota</taxon>
        <taxon>Fungi</taxon>
        <taxon>Dikarya</taxon>
        <taxon>Basidiomycota</taxon>
        <taxon>Pucciniomycotina</taxon>
        <taxon>Pucciniomycetes</taxon>
        <taxon>Pucciniales</taxon>
        <taxon>Melampsoraceae</taxon>
        <taxon>Melampsora</taxon>
    </lineage>
</organism>